<dbReference type="AlphaFoldDB" id="K9J4K2"/>
<name>K9J4K2_DESRO</name>
<reference evidence="1" key="1">
    <citation type="submission" date="2012-11" db="EMBL/GenBank/DDBJ databases">
        <title>The Vampirome: Transcriptome and Proteome Analysis of the Submandibular and Accessory Glands of the Vampire Bat and Vector of Human Rabies, Desmodus rotundus.</title>
        <authorList>
            <person name="Francischetti I.M.B."/>
            <person name="Assumpcao T.C.F."/>
            <person name="Ma D."/>
            <person name="Vicente E.C."/>
            <person name="Ribeiro J.M.C."/>
        </authorList>
    </citation>
    <scope>NUCLEOTIDE SEQUENCE</scope>
    <source>
        <tissue evidence="1">Salivary gland</tissue>
    </source>
</reference>
<sequence length="117" mass="13197">QRLRVLARLLGLGETRVGLWPQRLAFFHNKMELSHLVMDEALGMVYLGAVLCFQSSKSCHSTSNPPMCISLKCISCDAMEDSYFLQEHHTKQLNSAGHVARCRDTWVNPVYMSQPSA</sequence>
<organism evidence="1">
    <name type="scientific">Desmodus rotundus</name>
    <name type="common">Vampire bat</name>
    <dbReference type="NCBI Taxonomy" id="9430"/>
    <lineage>
        <taxon>Eukaryota</taxon>
        <taxon>Metazoa</taxon>
        <taxon>Chordata</taxon>
        <taxon>Craniata</taxon>
        <taxon>Vertebrata</taxon>
        <taxon>Euteleostomi</taxon>
        <taxon>Mammalia</taxon>
        <taxon>Eutheria</taxon>
        <taxon>Laurasiatheria</taxon>
        <taxon>Chiroptera</taxon>
        <taxon>Yangochiroptera</taxon>
        <taxon>Phyllostomidae</taxon>
        <taxon>Desmodontinae</taxon>
        <taxon>Desmodus</taxon>
    </lineage>
</organism>
<dbReference type="EMBL" id="GABZ01003026">
    <property type="protein sequence ID" value="JAA50499.1"/>
    <property type="molecule type" value="mRNA"/>
</dbReference>
<accession>K9J4K2</accession>
<feature type="non-terminal residue" evidence="1">
    <location>
        <position position="1"/>
    </location>
</feature>
<evidence type="ECO:0000313" key="1">
    <source>
        <dbReference type="EMBL" id="JAA50499.1"/>
    </source>
</evidence>
<protein>
    <submittedName>
        <fullName evidence="1">Uncharacterized protein</fullName>
    </submittedName>
</protein>
<proteinExistence type="evidence at transcript level"/>